<comment type="caution">
    <text evidence="2">The sequence shown here is derived from an EMBL/GenBank/DDBJ whole genome shotgun (WGS) entry which is preliminary data.</text>
</comment>
<accession>A0A1A6GVJ7</accession>
<reference evidence="2 3" key="1">
    <citation type="submission" date="2016-06" db="EMBL/GenBank/DDBJ databases">
        <title>The Draft Genome Sequence and Annotation of the Desert Woodrat Neotoma lepida.</title>
        <authorList>
            <person name="Campbell M."/>
            <person name="Oakeson K.F."/>
            <person name="Yandell M."/>
            <person name="Halpert J.R."/>
            <person name="Dearing D."/>
        </authorList>
    </citation>
    <scope>NUCLEOTIDE SEQUENCE [LARGE SCALE GENOMIC DNA]</scope>
    <source>
        <strain evidence="2">417</strain>
        <tissue evidence="2">Liver</tissue>
    </source>
</reference>
<gene>
    <name evidence="2" type="ORF">A6R68_02097</name>
</gene>
<evidence type="ECO:0000313" key="2">
    <source>
        <dbReference type="EMBL" id="OBS69362.1"/>
    </source>
</evidence>
<keyword evidence="3" id="KW-1185">Reference proteome</keyword>
<evidence type="ECO:0000256" key="1">
    <source>
        <dbReference type="SAM" id="MobiDB-lite"/>
    </source>
</evidence>
<evidence type="ECO:0000313" key="3">
    <source>
        <dbReference type="Proteomes" id="UP000092124"/>
    </source>
</evidence>
<organism evidence="2 3">
    <name type="scientific">Neotoma lepida</name>
    <name type="common">Desert woodrat</name>
    <dbReference type="NCBI Taxonomy" id="56216"/>
    <lineage>
        <taxon>Eukaryota</taxon>
        <taxon>Metazoa</taxon>
        <taxon>Chordata</taxon>
        <taxon>Craniata</taxon>
        <taxon>Vertebrata</taxon>
        <taxon>Euteleostomi</taxon>
        <taxon>Mammalia</taxon>
        <taxon>Eutheria</taxon>
        <taxon>Euarchontoglires</taxon>
        <taxon>Glires</taxon>
        <taxon>Rodentia</taxon>
        <taxon>Myomorpha</taxon>
        <taxon>Muroidea</taxon>
        <taxon>Cricetidae</taxon>
        <taxon>Neotominae</taxon>
        <taxon>Neotoma</taxon>
    </lineage>
</organism>
<proteinExistence type="predicted"/>
<name>A0A1A6GVJ7_NEOLE</name>
<protein>
    <submittedName>
        <fullName evidence="2">Uncharacterized protein</fullName>
    </submittedName>
</protein>
<feature type="non-terminal residue" evidence="2">
    <location>
        <position position="64"/>
    </location>
</feature>
<dbReference type="EMBL" id="LZPO01070286">
    <property type="protein sequence ID" value="OBS69362.1"/>
    <property type="molecule type" value="Genomic_DNA"/>
</dbReference>
<dbReference type="AlphaFoldDB" id="A0A1A6GVJ7"/>
<feature type="region of interest" description="Disordered" evidence="1">
    <location>
        <begin position="17"/>
        <end position="64"/>
    </location>
</feature>
<sequence>MIDTVTTQTKKFMTKCLFQRKQMGSEEEKDGKKTRKGTQEQNGGGGELQEENCKTDVSTGKKRK</sequence>
<dbReference type="Proteomes" id="UP000092124">
    <property type="component" value="Unassembled WGS sequence"/>
</dbReference>